<feature type="transmembrane region" description="Helical" evidence="1">
    <location>
        <begin position="12"/>
        <end position="33"/>
    </location>
</feature>
<evidence type="ECO:0000256" key="1">
    <source>
        <dbReference type="SAM" id="Phobius"/>
    </source>
</evidence>
<feature type="transmembrane region" description="Helical" evidence="1">
    <location>
        <begin position="276"/>
        <end position="297"/>
    </location>
</feature>
<dbReference type="AlphaFoldDB" id="W0F9H1"/>
<protein>
    <recommendedName>
        <fullName evidence="4">PepSY domain-containing protein</fullName>
    </recommendedName>
</protein>
<dbReference type="Proteomes" id="UP000003586">
    <property type="component" value="Chromosome"/>
</dbReference>
<dbReference type="EMBL" id="CP007035">
    <property type="protein sequence ID" value="AHF18036.1"/>
    <property type="molecule type" value="Genomic_DNA"/>
</dbReference>
<gene>
    <name evidence="2" type="ORF">NIASO_19195</name>
</gene>
<dbReference type="HOGENOM" id="CLU_043919_0_0_10"/>
<name>W0F9H1_9BACT</name>
<accession>W0F9H1</accession>
<evidence type="ECO:0000313" key="2">
    <source>
        <dbReference type="EMBL" id="AHF18036.1"/>
    </source>
</evidence>
<evidence type="ECO:0008006" key="4">
    <source>
        <dbReference type="Google" id="ProtNLM"/>
    </source>
</evidence>
<keyword evidence="1" id="KW-0812">Transmembrane</keyword>
<dbReference type="RefSeq" id="WP_008588270.1">
    <property type="nucleotide sequence ID" value="NZ_CP007035.1"/>
</dbReference>
<evidence type="ECO:0000313" key="3">
    <source>
        <dbReference type="Proteomes" id="UP000003586"/>
    </source>
</evidence>
<dbReference type="InterPro" id="IPR005625">
    <property type="entry name" value="PepSY-ass_TM"/>
</dbReference>
<sequence>MRKKIYKWHRRCAVIIALPVVLWALSGFMHPIMTNIRPRVATQLYEPSPIDPSQLTVALSQALQANGITAFSNVHIIRMGGQQFYQVLVDAAHNDIRYISTVSGRQLANGDQLYAQFLARKFLTGSGNTVAPEPQALSDHDCCMSAALNILNSKGAAILSVEKVNDFKGEYSYINRLLPVYKVGFNRPDGIRIYVETASGSYAYAVDNKRAVFDKIFGLLHTWNWMNAMGKTKYFIMVLVTALALLTTIMGLYIFFTTKSKKAGSPASKARRSHRYTSLAASLFTLMFSFSGGFHALKALWPQQQHSVVAHTFMPTGVDIDFSKMMALTKGDSISGLSLCSIHKRNYWRIQLSDKKKAANGRSDLMKNKSVRYRPPLYVEAANGVLLSGGDSLYARYLAQAFNQNKGAAINRVSLVTKFTNEYGFINKRLPVWRVSYNTRGNQHLYIDTKAGVLAARVDDNDMAEGYSFALLHKHHFMDWAGKATGDVSTMIAAGLQVLLVIVGIFLFIRTRKRTRIGNTTAAQTRGQTKAEGSASRFYGNYNTQAVQAQKQSKDDNYSGHNQL</sequence>
<keyword evidence="1" id="KW-1133">Transmembrane helix</keyword>
<dbReference type="eggNOG" id="COG3182">
    <property type="taxonomic scope" value="Bacteria"/>
</dbReference>
<organism evidence="2 3">
    <name type="scientific">Niabella soli DSM 19437</name>
    <dbReference type="NCBI Taxonomy" id="929713"/>
    <lineage>
        <taxon>Bacteria</taxon>
        <taxon>Pseudomonadati</taxon>
        <taxon>Bacteroidota</taxon>
        <taxon>Chitinophagia</taxon>
        <taxon>Chitinophagales</taxon>
        <taxon>Chitinophagaceae</taxon>
        <taxon>Niabella</taxon>
    </lineage>
</organism>
<dbReference type="STRING" id="929713.NIASO_19195"/>
<dbReference type="Pfam" id="PF03929">
    <property type="entry name" value="PepSY_TM"/>
    <property type="match status" value="1"/>
</dbReference>
<feature type="transmembrane region" description="Helical" evidence="1">
    <location>
        <begin position="491"/>
        <end position="509"/>
    </location>
</feature>
<keyword evidence="3" id="KW-1185">Reference proteome</keyword>
<proteinExistence type="predicted"/>
<dbReference type="OrthoDB" id="9806195at2"/>
<feature type="transmembrane region" description="Helical" evidence="1">
    <location>
        <begin position="234"/>
        <end position="256"/>
    </location>
</feature>
<dbReference type="KEGG" id="nso:NIASO_19195"/>
<reference evidence="2 3" key="1">
    <citation type="submission" date="2013-12" db="EMBL/GenBank/DDBJ databases">
        <authorList>
            <consortium name="DOE Joint Genome Institute"/>
            <person name="Eisen J."/>
            <person name="Huntemann M."/>
            <person name="Han J."/>
            <person name="Chen A."/>
            <person name="Kyrpides N."/>
            <person name="Mavromatis K."/>
            <person name="Markowitz V."/>
            <person name="Palaniappan K."/>
            <person name="Ivanova N."/>
            <person name="Schaumberg A."/>
            <person name="Pati A."/>
            <person name="Liolios K."/>
            <person name="Nordberg H.P."/>
            <person name="Cantor M.N."/>
            <person name="Hua S.X."/>
            <person name="Woyke T."/>
        </authorList>
    </citation>
    <scope>NUCLEOTIDE SEQUENCE [LARGE SCALE GENOMIC DNA]</scope>
    <source>
        <strain evidence="3">DSM 19437</strain>
    </source>
</reference>
<keyword evidence="1" id="KW-0472">Membrane</keyword>